<dbReference type="PANTHER" id="PTHR43280:SF32">
    <property type="entry name" value="TRANSCRIPTIONAL REGULATORY PROTEIN"/>
    <property type="match status" value="1"/>
</dbReference>
<dbReference type="Pfam" id="PF12833">
    <property type="entry name" value="HTH_18"/>
    <property type="match status" value="1"/>
</dbReference>
<gene>
    <name evidence="5" type="ORF">FHS68_003741</name>
</gene>
<proteinExistence type="predicted"/>
<dbReference type="Proteomes" id="UP001179181">
    <property type="component" value="Unassembled WGS sequence"/>
</dbReference>
<reference evidence="5 6" key="1">
    <citation type="submission" date="2020-03" db="EMBL/GenBank/DDBJ databases">
        <title>Genomic Encyclopedia of Type Strains, Phase IV (KMG-IV): sequencing the most valuable type-strain genomes for metagenomic binning, comparative biology and taxonomic classification.</title>
        <authorList>
            <person name="Goeker M."/>
        </authorList>
    </citation>
    <scope>NUCLEOTIDE SEQUENCE [LARGE SCALE GENOMIC DNA]</scope>
    <source>
        <strain evidence="5 6">DSM 102865</strain>
    </source>
</reference>
<keyword evidence="1" id="KW-0805">Transcription regulation</keyword>
<evidence type="ECO:0000313" key="5">
    <source>
        <dbReference type="EMBL" id="NIJ54559.1"/>
    </source>
</evidence>
<keyword evidence="3" id="KW-0804">Transcription</keyword>
<feature type="domain" description="HTH araC/xylS-type" evidence="4">
    <location>
        <begin position="192"/>
        <end position="296"/>
    </location>
</feature>
<dbReference type="SUPFAM" id="SSF46689">
    <property type="entry name" value="Homeodomain-like"/>
    <property type="match status" value="1"/>
</dbReference>
<dbReference type="SMART" id="SM00342">
    <property type="entry name" value="HTH_ARAC"/>
    <property type="match status" value="1"/>
</dbReference>
<keyword evidence="2" id="KW-0238">DNA-binding</keyword>
<dbReference type="PROSITE" id="PS01124">
    <property type="entry name" value="HTH_ARAC_FAMILY_2"/>
    <property type="match status" value="1"/>
</dbReference>
<evidence type="ECO:0000256" key="3">
    <source>
        <dbReference type="ARBA" id="ARBA00023163"/>
    </source>
</evidence>
<dbReference type="InterPro" id="IPR018060">
    <property type="entry name" value="HTH_AraC"/>
</dbReference>
<keyword evidence="6" id="KW-1185">Reference proteome</keyword>
<evidence type="ECO:0000313" key="6">
    <source>
        <dbReference type="Proteomes" id="UP001179181"/>
    </source>
</evidence>
<dbReference type="InterPro" id="IPR009057">
    <property type="entry name" value="Homeodomain-like_sf"/>
</dbReference>
<protein>
    <submittedName>
        <fullName evidence="5">AraC-like DNA-binding protein</fullName>
    </submittedName>
</protein>
<evidence type="ECO:0000256" key="2">
    <source>
        <dbReference type="ARBA" id="ARBA00023125"/>
    </source>
</evidence>
<name>A0ABX0UNK1_9BACT</name>
<dbReference type="RefSeq" id="WP_167272904.1">
    <property type="nucleotide sequence ID" value="NZ_JAASQJ010000003.1"/>
</dbReference>
<evidence type="ECO:0000259" key="4">
    <source>
        <dbReference type="PROSITE" id="PS01124"/>
    </source>
</evidence>
<dbReference type="Gene3D" id="1.10.10.60">
    <property type="entry name" value="Homeodomain-like"/>
    <property type="match status" value="1"/>
</dbReference>
<evidence type="ECO:0000256" key="1">
    <source>
        <dbReference type="ARBA" id="ARBA00023015"/>
    </source>
</evidence>
<sequence length="299" mass="34959">MKTITTLPDYCRHINIPPPKYAFFDIRRFEDKTKTENAKQAPFRHEFYAVALRHAGKNKEVNGQPLQADLFFNSPYQTVSWDVLPDWKGWYIMFGQDFLVMNPAWKNFILDFPFFRLDQSIPFDLSADDMVFVTQIFERIFDEYVSDRADKFLHIQTYTQLLLILTKRYFNQSHFDQVSKQASRTADILLVSRFQSLIETAMTAETAGAEIRQTSFYANTLRIHPNHLNAVVKRITGSTATNLIQNQLTISAKSLLQQTTLSAKEIAFRLHFSEATHFNAFFKKRTGLTPRQYRETQRL</sequence>
<dbReference type="PANTHER" id="PTHR43280">
    <property type="entry name" value="ARAC-FAMILY TRANSCRIPTIONAL REGULATOR"/>
    <property type="match status" value="1"/>
</dbReference>
<organism evidence="5 6">
    <name type="scientific">Dyadobacter arcticus</name>
    <dbReference type="NCBI Taxonomy" id="1078754"/>
    <lineage>
        <taxon>Bacteria</taxon>
        <taxon>Pseudomonadati</taxon>
        <taxon>Bacteroidota</taxon>
        <taxon>Cytophagia</taxon>
        <taxon>Cytophagales</taxon>
        <taxon>Spirosomataceae</taxon>
        <taxon>Dyadobacter</taxon>
    </lineage>
</organism>
<accession>A0ABX0UNK1</accession>
<dbReference type="EMBL" id="JAASQJ010000003">
    <property type="protein sequence ID" value="NIJ54559.1"/>
    <property type="molecule type" value="Genomic_DNA"/>
</dbReference>
<comment type="caution">
    <text evidence="5">The sequence shown here is derived from an EMBL/GenBank/DDBJ whole genome shotgun (WGS) entry which is preliminary data.</text>
</comment>